<dbReference type="KEGG" id="scm:SCHCO_02678245"/>
<evidence type="ECO:0000256" key="1">
    <source>
        <dbReference type="SAM" id="SignalP"/>
    </source>
</evidence>
<organism evidence="3">
    <name type="scientific">Schizophyllum commune (strain H4-8 / FGSC 9210)</name>
    <name type="common">Split gill fungus</name>
    <dbReference type="NCBI Taxonomy" id="578458"/>
    <lineage>
        <taxon>Eukaryota</taxon>
        <taxon>Fungi</taxon>
        <taxon>Dikarya</taxon>
        <taxon>Basidiomycota</taxon>
        <taxon>Agaricomycotina</taxon>
        <taxon>Agaricomycetes</taxon>
        <taxon>Agaricomycetidae</taxon>
        <taxon>Agaricales</taxon>
        <taxon>Schizophyllaceae</taxon>
        <taxon>Schizophyllum</taxon>
    </lineage>
</organism>
<name>D8Q5B6_SCHCM</name>
<feature type="signal peptide" evidence="1">
    <location>
        <begin position="1"/>
        <end position="18"/>
    </location>
</feature>
<dbReference type="HOGENOM" id="CLU_1960854_0_0_1"/>
<reference evidence="2 3" key="1">
    <citation type="journal article" date="2010" name="Nat. Biotechnol.">
        <title>Genome sequence of the model mushroom Schizophyllum commune.</title>
        <authorList>
            <person name="Ohm R.A."/>
            <person name="de Jong J.F."/>
            <person name="Lugones L.G."/>
            <person name="Aerts A."/>
            <person name="Kothe E."/>
            <person name="Stajich J.E."/>
            <person name="de Vries R.P."/>
            <person name="Record E."/>
            <person name="Levasseur A."/>
            <person name="Baker S.E."/>
            <person name="Bartholomew K.A."/>
            <person name="Coutinho P.M."/>
            <person name="Erdmann S."/>
            <person name="Fowler T.J."/>
            <person name="Gathman A.C."/>
            <person name="Lombard V."/>
            <person name="Henrissat B."/>
            <person name="Knabe N."/>
            <person name="Kuees U."/>
            <person name="Lilly W.W."/>
            <person name="Lindquist E."/>
            <person name="Lucas S."/>
            <person name="Magnuson J.K."/>
            <person name="Piumi F."/>
            <person name="Raudaskoski M."/>
            <person name="Salamov A."/>
            <person name="Schmutz J."/>
            <person name="Schwarze F.W.M.R."/>
            <person name="vanKuyk P.A."/>
            <person name="Horton J.S."/>
            <person name="Grigoriev I.V."/>
            <person name="Woesten H.A.B."/>
        </authorList>
    </citation>
    <scope>NUCLEOTIDE SEQUENCE [LARGE SCALE GENOMIC DNA]</scope>
    <source>
        <strain evidence="3">H4-8 / FGSC 9210</strain>
    </source>
</reference>
<dbReference type="GeneID" id="9589927"/>
<evidence type="ECO:0000313" key="2">
    <source>
        <dbReference type="EMBL" id="EFI96942.1"/>
    </source>
</evidence>
<dbReference type="OrthoDB" id="10527511at2759"/>
<proteinExistence type="predicted"/>
<protein>
    <recommendedName>
        <fullName evidence="4">Secreted protein</fullName>
    </recommendedName>
</protein>
<dbReference type="EMBL" id="GL377306">
    <property type="protein sequence ID" value="EFI96942.1"/>
    <property type="molecule type" value="Genomic_DNA"/>
</dbReference>
<dbReference type="AlphaFoldDB" id="D8Q5B6"/>
<evidence type="ECO:0008006" key="4">
    <source>
        <dbReference type="Google" id="ProtNLM"/>
    </source>
</evidence>
<dbReference type="InParanoid" id="D8Q5B6"/>
<keyword evidence="1" id="KW-0732">Signal</keyword>
<evidence type="ECO:0000313" key="3">
    <source>
        <dbReference type="Proteomes" id="UP000007431"/>
    </source>
</evidence>
<sequence length="128" mass="14689">MKLSLIITFPAVASSALAAPLAKRHQEEWAVDKKAWNLEDKRNVAVDHKEDTTRNWAPWVKEEKRTDKAMWHGPWSVEDKREVEGWGGQNWALEERSEEGSLLLRPCGWGVEDERRAGDCPPQRASNE</sequence>
<dbReference type="Proteomes" id="UP000007431">
    <property type="component" value="Unassembled WGS sequence"/>
</dbReference>
<gene>
    <name evidence="2" type="ORF">SCHCODRAFT_234977</name>
</gene>
<feature type="chain" id="PRO_5003120605" description="Secreted protein" evidence="1">
    <location>
        <begin position="19"/>
        <end position="128"/>
    </location>
</feature>
<dbReference type="RefSeq" id="XP_003031845.1">
    <property type="nucleotide sequence ID" value="XM_003031799.1"/>
</dbReference>
<accession>D8Q5B6</accession>
<dbReference type="VEuPathDB" id="FungiDB:SCHCODRAFT_02678245"/>
<keyword evidence="3" id="KW-1185">Reference proteome</keyword>